<dbReference type="EMBL" id="BKCJ011398630">
    <property type="protein sequence ID" value="GFD29846.1"/>
    <property type="molecule type" value="Genomic_DNA"/>
</dbReference>
<keyword evidence="1" id="KW-0808">Transferase</keyword>
<name>A0A699V945_TANCI</name>
<keyword evidence="1" id="KW-0695">RNA-directed DNA polymerase</keyword>
<dbReference type="AlphaFoldDB" id="A0A699V945"/>
<protein>
    <submittedName>
        <fullName evidence="1">Reverse transcriptase domain-containing protein</fullName>
    </submittedName>
</protein>
<gene>
    <name evidence="1" type="ORF">Tci_901815</name>
</gene>
<comment type="caution">
    <text evidence="1">The sequence shown here is derived from an EMBL/GenBank/DDBJ whole genome shotgun (WGS) entry which is preliminary data.</text>
</comment>
<organism evidence="1">
    <name type="scientific">Tanacetum cinerariifolium</name>
    <name type="common">Dalmatian daisy</name>
    <name type="synonym">Chrysanthemum cinerariifolium</name>
    <dbReference type="NCBI Taxonomy" id="118510"/>
    <lineage>
        <taxon>Eukaryota</taxon>
        <taxon>Viridiplantae</taxon>
        <taxon>Streptophyta</taxon>
        <taxon>Embryophyta</taxon>
        <taxon>Tracheophyta</taxon>
        <taxon>Spermatophyta</taxon>
        <taxon>Magnoliopsida</taxon>
        <taxon>eudicotyledons</taxon>
        <taxon>Gunneridae</taxon>
        <taxon>Pentapetalae</taxon>
        <taxon>asterids</taxon>
        <taxon>campanulids</taxon>
        <taxon>Asterales</taxon>
        <taxon>Asteraceae</taxon>
        <taxon>Asteroideae</taxon>
        <taxon>Anthemideae</taxon>
        <taxon>Anthemidinae</taxon>
        <taxon>Tanacetum</taxon>
    </lineage>
</organism>
<evidence type="ECO:0000313" key="1">
    <source>
        <dbReference type="EMBL" id="GFD29846.1"/>
    </source>
</evidence>
<keyword evidence="1" id="KW-0548">Nucleotidyltransferase</keyword>
<accession>A0A699V945</accession>
<dbReference type="GO" id="GO:0003964">
    <property type="term" value="F:RNA-directed DNA polymerase activity"/>
    <property type="evidence" value="ECO:0007669"/>
    <property type="project" value="UniProtKB-KW"/>
</dbReference>
<feature type="non-terminal residue" evidence="1">
    <location>
        <position position="1"/>
    </location>
</feature>
<proteinExistence type="predicted"/>
<sequence>SKYCPRNEIKKLKIEIWELKVKGTDVTSYTQRFQEMALMCGRMFPEGSNKIEKYVGGLADMIHGSVMASKPKTMQDA</sequence>
<reference evidence="1" key="1">
    <citation type="journal article" date="2019" name="Sci. Rep.">
        <title>Draft genome of Tanacetum cinerariifolium, the natural source of mosquito coil.</title>
        <authorList>
            <person name="Yamashiro T."/>
            <person name="Shiraishi A."/>
            <person name="Satake H."/>
            <person name="Nakayama K."/>
        </authorList>
    </citation>
    <scope>NUCLEOTIDE SEQUENCE</scope>
</reference>
<feature type="non-terminal residue" evidence="1">
    <location>
        <position position="77"/>
    </location>
</feature>